<name>A0A7Z2YFI5_9VIBR</name>
<protein>
    <recommendedName>
        <fullName evidence="3">Outer membrane protein beta-barrel domain-containing protein</fullName>
    </recommendedName>
</protein>
<dbReference type="KEGG" id="vas:GT360_16860"/>
<dbReference type="Gene3D" id="2.40.160.20">
    <property type="match status" value="1"/>
</dbReference>
<keyword evidence="2" id="KW-1185">Reference proteome</keyword>
<gene>
    <name evidence="1" type="ORF">GT360_16860</name>
</gene>
<accession>A0A7Z2YFI5</accession>
<dbReference type="InterPro" id="IPR011250">
    <property type="entry name" value="OMP/PagP_B-barrel"/>
</dbReference>
<dbReference type="Proteomes" id="UP000464262">
    <property type="component" value="Chromosome 2"/>
</dbReference>
<organism evidence="1 2">
    <name type="scientific">Vibrio astriarenae</name>
    <dbReference type="NCBI Taxonomy" id="1481923"/>
    <lineage>
        <taxon>Bacteria</taxon>
        <taxon>Pseudomonadati</taxon>
        <taxon>Pseudomonadota</taxon>
        <taxon>Gammaproteobacteria</taxon>
        <taxon>Vibrionales</taxon>
        <taxon>Vibrionaceae</taxon>
        <taxon>Vibrio</taxon>
    </lineage>
</organism>
<proteinExistence type="predicted"/>
<reference evidence="1 2" key="1">
    <citation type="submission" date="2020-01" db="EMBL/GenBank/DDBJ databases">
        <title>Whole genome and functional gene identification of agarase of Vibrio HN897.</title>
        <authorList>
            <person name="Liu Y."/>
            <person name="Zhao Z."/>
        </authorList>
    </citation>
    <scope>NUCLEOTIDE SEQUENCE [LARGE SCALE GENOMIC DNA]</scope>
    <source>
        <strain evidence="1 2">HN897</strain>
    </source>
</reference>
<evidence type="ECO:0008006" key="3">
    <source>
        <dbReference type="Google" id="ProtNLM"/>
    </source>
</evidence>
<sequence>MSSTHAFASPGQSNIYLNTVQNRVSHDGFQDYFGPIYNNQGSKKLYGLNIGGTYVSQSNVYLNLDYEWTTRGSTTQELFQWTAGIIYSLNDETSLSMGAGLRRSENKRRSSCRKDKPIEQCQYEYQTTKGTGPVIETGVIWSVANNLSFKPNYAYSRLFDKRFHTFGISGEYQLFSKLAVTIDYDHTASSNLSQNIINWGFTYYL</sequence>
<evidence type="ECO:0000313" key="2">
    <source>
        <dbReference type="Proteomes" id="UP000464262"/>
    </source>
</evidence>
<evidence type="ECO:0000313" key="1">
    <source>
        <dbReference type="EMBL" id="QIA65224.1"/>
    </source>
</evidence>
<dbReference type="AlphaFoldDB" id="A0A7Z2YFI5"/>
<dbReference type="EMBL" id="CP047476">
    <property type="protein sequence ID" value="QIA65224.1"/>
    <property type="molecule type" value="Genomic_DNA"/>
</dbReference>
<dbReference type="SUPFAM" id="SSF56925">
    <property type="entry name" value="OMPA-like"/>
    <property type="match status" value="1"/>
</dbReference>